<sequence>MHTLVKTEVTVGCYKRQIIYEREVIQCTDCGRAGNTLNAYNHKEKSIIPNTHSTPSKSIPKIKLDLEL</sequence>
<protein>
    <submittedName>
        <fullName evidence="1">Uncharacterized protein</fullName>
    </submittedName>
</protein>
<dbReference type="AlphaFoldDB" id="A0AAN8YC18"/>
<comment type="caution">
    <text evidence="1">The sequence shown here is derived from an EMBL/GenBank/DDBJ whole genome shotgun (WGS) entry which is preliminary data.</text>
</comment>
<proteinExistence type="predicted"/>
<organism evidence="1 2">
    <name type="scientific">Solanum bulbocastanum</name>
    <name type="common">Wild potato</name>
    <dbReference type="NCBI Taxonomy" id="147425"/>
    <lineage>
        <taxon>Eukaryota</taxon>
        <taxon>Viridiplantae</taxon>
        <taxon>Streptophyta</taxon>
        <taxon>Embryophyta</taxon>
        <taxon>Tracheophyta</taxon>
        <taxon>Spermatophyta</taxon>
        <taxon>Magnoliopsida</taxon>
        <taxon>eudicotyledons</taxon>
        <taxon>Gunneridae</taxon>
        <taxon>Pentapetalae</taxon>
        <taxon>asterids</taxon>
        <taxon>lamiids</taxon>
        <taxon>Solanales</taxon>
        <taxon>Solanaceae</taxon>
        <taxon>Solanoideae</taxon>
        <taxon>Solaneae</taxon>
        <taxon>Solanum</taxon>
    </lineage>
</organism>
<evidence type="ECO:0000313" key="1">
    <source>
        <dbReference type="EMBL" id="KAK6786086.1"/>
    </source>
</evidence>
<evidence type="ECO:0000313" key="2">
    <source>
        <dbReference type="Proteomes" id="UP001371456"/>
    </source>
</evidence>
<dbReference type="EMBL" id="JBANQN010000006">
    <property type="protein sequence ID" value="KAK6786086.1"/>
    <property type="molecule type" value="Genomic_DNA"/>
</dbReference>
<dbReference type="Proteomes" id="UP001371456">
    <property type="component" value="Unassembled WGS sequence"/>
</dbReference>
<name>A0AAN8YC18_SOLBU</name>
<accession>A0AAN8YC18</accession>
<gene>
    <name evidence="1" type="ORF">RDI58_014611</name>
</gene>
<keyword evidence="2" id="KW-1185">Reference proteome</keyword>
<reference evidence="1 2" key="1">
    <citation type="submission" date="2024-02" db="EMBL/GenBank/DDBJ databases">
        <title>de novo genome assembly of Solanum bulbocastanum strain 11H21.</title>
        <authorList>
            <person name="Hosaka A.J."/>
        </authorList>
    </citation>
    <scope>NUCLEOTIDE SEQUENCE [LARGE SCALE GENOMIC DNA]</scope>
    <source>
        <tissue evidence="1">Young leaves</tissue>
    </source>
</reference>